<evidence type="ECO:0000313" key="7">
    <source>
        <dbReference type="EMBL" id="GAA3799186.1"/>
    </source>
</evidence>
<comment type="subunit">
    <text evidence="2">Heterodimer of SbcC and SbcD.</text>
</comment>
<reference evidence="8" key="1">
    <citation type="journal article" date="2019" name="Int. J. Syst. Evol. Microbiol.">
        <title>The Global Catalogue of Microorganisms (GCM) 10K type strain sequencing project: providing services to taxonomists for standard genome sequencing and annotation.</title>
        <authorList>
            <consortium name="The Broad Institute Genomics Platform"/>
            <consortium name="The Broad Institute Genome Sequencing Center for Infectious Disease"/>
            <person name="Wu L."/>
            <person name="Ma J."/>
        </authorList>
    </citation>
    <scope>NUCLEOTIDE SEQUENCE [LARGE SCALE GENOMIC DNA]</scope>
    <source>
        <strain evidence="8">JCM 16908</strain>
    </source>
</reference>
<evidence type="ECO:0000256" key="1">
    <source>
        <dbReference type="ARBA" id="ARBA00006930"/>
    </source>
</evidence>
<dbReference type="Pfam" id="PF13476">
    <property type="entry name" value="AAA_23"/>
    <property type="match status" value="1"/>
</dbReference>
<evidence type="ECO:0000259" key="6">
    <source>
        <dbReference type="Pfam" id="PF13476"/>
    </source>
</evidence>
<sequence>MRLHHLRLTAFGSFPGDEDVDFDALGEAGLFLVHGPTGAGKTTVLDAVCYALYGQVPGQRNSARRLRCDHAPAGRGPKVVLEVTVRGRRLRITRSPVWHRPKLRGEGLIEEKAKVLLEDLQASGQWRFLSSRADETGELVGSLLGMNADQFCQVAMLPQGDFARFLRADGDERRKLLEKLFSVKIFSDVEHWLADHRTRTGHDRQELRQRVDSVIDHMRGAAGPALLEAMNTHDTHTEQDAQAQLDGHAGGDAQGEPSARWDARAEPLEWAHALVEVARQARAGQAEARAASEAALRSARVELESARELAQRQRARAEAEARRDELDRTADERSDLEAILTEALRADQVLPLVQQAEQRAEVAAKTEQIAADAMARALPFVGQPGELGQAAQLTRLEPERLAELERARRDEIARLEQLRPEEARLARVREELALAGKRLSALFAQEAETAERLAVLPEVRRATGERLAQARLAASGLPAARAAVANAGRDLDAVRRRDALAEELTAAQHGFLHALNELPEALTATLPDTLLAARAPAESRCAPDSLGVDVVEAAGSLWVPDSLGVDVVEAAGSLWVPDSLGVGVKDAAGRLWVPGALGAGVKEAAREVGDRLAAVERAHRDELAGLEHRRADEARFAEIHAKLAALDADLAELAEREAALADTQAELPGRLEEIDGRLAAMRAEAARIPVAEAACLAADALLEHVVRRDALTAELEACEGERRLAIDEAQELRDRLQSVRQARIEGMAAELARDLAPGEPCAVCGSTDHPAPASPAETTPTVGEEQEAQALSDAAQEARQAAEGRVAVVSSQLDEATARADGVSMEEAVAAREAAEAELAALGAVAEQEPALAAEAERVQDALDLARSKAQDLDLVVAEHRAHQAGLREESDRLAAVLDAAREGDPTVTARRDRVTGEARLLVAAIQAAARVAEVAGAHDEARSAARRGWGGGHPTRAGAGGFAHPGDPAVGAGAKGVAHPGDPILGGGAGGFAHPGDPAVGAGAKGVAHPGDATVGGAAEGVAGPGDATVGGGDGVVDPGDPTVEEAVRVLGEAEAALGRLREVADGADALAEEAARIEAELTDLTERATRIGLEIAAERAQEKSLAADAERLAVRLDAARGEDASLAVRLERLTDEAELLRDAAEAAEHARSAGAERDAALARAESAATDAGFPSVADARAATRTAAARESMSERLRELDAERAAVTKLLADPELLAAGAMPAPDLAALTEAFDGAEREHRTHSSASDQAGARCDQLVRFTETLEGTLEEWRPAEARHRLAKRLAELAVGTSPDNTLDMRLSSYVLGERLRQVVDAANQRLDHMSGGRYLLLYDVRKSAADRKRSGGGLGLRVLDGWTGADRDPATLSGGEAFMTSLALALALADVVTAEAGGVELGTLFIDEGFGTLDEESLDGVLDILDELRDGGRAVGIVSHVGELRARVPAQLKVVKNRFGSSLSVSVPG</sequence>
<evidence type="ECO:0000256" key="3">
    <source>
        <dbReference type="ARBA" id="ARBA00013368"/>
    </source>
</evidence>
<feature type="coiled-coil region" evidence="4">
    <location>
        <begin position="289"/>
        <end position="332"/>
    </location>
</feature>
<organism evidence="7 8">
    <name type="scientific">Sphaerisporangium flaviroseum</name>
    <dbReference type="NCBI Taxonomy" id="509199"/>
    <lineage>
        <taxon>Bacteria</taxon>
        <taxon>Bacillati</taxon>
        <taxon>Actinomycetota</taxon>
        <taxon>Actinomycetes</taxon>
        <taxon>Streptosporangiales</taxon>
        <taxon>Streptosporangiaceae</taxon>
        <taxon>Sphaerisporangium</taxon>
    </lineage>
</organism>
<dbReference type="RefSeq" id="WP_344936662.1">
    <property type="nucleotide sequence ID" value="NZ_BAAAZR010000002.1"/>
</dbReference>
<protein>
    <recommendedName>
        <fullName evidence="3">Nuclease SbcCD subunit C</fullName>
    </recommendedName>
</protein>
<dbReference type="PANTHER" id="PTHR32114">
    <property type="entry name" value="ABC TRANSPORTER ABCH.3"/>
    <property type="match status" value="1"/>
</dbReference>
<evidence type="ECO:0000256" key="4">
    <source>
        <dbReference type="SAM" id="Coils"/>
    </source>
</evidence>
<keyword evidence="4" id="KW-0175">Coiled coil</keyword>
<name>A0ABP7HNU1_9ACTN</name>
<dbReference type="Pfam" id="PF13558">
    <property type="entry name" value="SbcC_Walker_B"/>
    <property type="match status" value="1"/>
</dbReference>
<evidence type="ECO:0000256" key="2">
    <source>
        <dbReference type="ARBA" id="ARBA00011322"/>
    </source>
</evidence>
<dbReference type="InterPro" id="IPR038729">
    <property type="entry name" value="Rad50/SbcC_AAA"/>
</dbReference>
<accession>A0ABP7HNU1</accession>
<dbReference type="Proteomes" id="UP001500888">
    <property type="component" value="Unassembled WGS sequence"/>
</dbReference>
<dbReference type="SUPFAM" id="SSF52540">
    <property type="entry name" value="P-loop containing nucleoside triphosphate hydrolases"/>
    <property type="match status" value="1"/>
</dbReference>
<keyword evidence="8" id="KW-1185">Reference proteome</keyword>
<evidence type="ECO:0000256" key="5">
    <source>
        <dbReference type="SAM" id="MobiDB-lite"/>
    </source>
</evidence>
<feature type="coiled-coil region" evidence="4">
    <location>
        <begin position="1062"/>
        <end position="1089"/>
    </location>
</feature>
<comment type="similarity">
    <text evidence="1">Belongs to the SMC family. SbcC subfamily.</text>
</comment>
<gene>
    <name evidence="7" type="ORF">GCM10022226_18220</name>
</gene>
<feature type="coiled-coil region" evidence="4">
    <location>
        <begin position="708"/>
        <end position="742"/>
    </location>
</feature>
<dbReference type="EMBL" id="BAAAZR010000002">
    <property type="protein sequence ID" value="GAA3799186.1"/>
    <property type="molecule type" value="Genomic_DNA"/>
</dbReference>
<feature type="region of interest" description="Disordered" evidence="5">
    <location>
        <begin position="235"/>
        <end position="258"/>
    </location>
</feature>
<comment type="caution">
    <text evidence="7">The sequence shown here is derived from an EMBL/GenBank/DDBJ whole genome shotgun (WGS) entry which is preliminary data.</text>
</comment>
<dbReference type="Gene3D" id="3.40.50.300">
    <property type="entry name" value="P-loop containing nucleotide triphosphate hydrolases"/>
    <property type="match status" value="2"/>
</dbReference>
<feature type="domain" description="Rad50/SbcC-type AAA" evidence="6">
    <location>
        <begin position="6"/>
        <end position="181"/>
    </location>
</feature>
<dbReference type="InterPro" id="IPR027417">
    <property type="entry name" value="P-loop_NTPase"/>
</dbReference>
<evidence type="ECO:0000313" key="8">
    <source>
        <dbReference type="Proteomes" id="UP001500888"/>
    </source>
</evidence>
<dbReference type="PANTHER" id="PTHR32114:SF2">
    <property type="entry name" value="ABC TRANSPORTER ABCH.3"/>
    <property type="match status" value="1"/>
</dbReference>
<proteinExistence type="inferred from homology"/>